<name>A0A5S3N2P5_9FLAO</name>
<evidence type="ECO:0000313" key="2">
    <source>
        <dbReference type="EMBL" id="TMM29618.1"/>
    </source>
</evidence>
<dbReference type="OrthoDB" id="1452824at2"/>
<accession>A0A5S3N2P5</accession>
<keyword evidence="1" id="KW-0472">Membrane</keyword>
<evidence type="ECO:0000313" key="3">
    <source>
        <dbReference type="Proteomes" id="UP000307140"/>
    </source>
</evidence>
<feature type="transmembrane region" description="Helical" evidence="1">
    <location>
        <begin position="31"/>
        <end position="50"/>
    </location>
</feature>
<feature type="transmembrane region" description="Helical" evidence="1">
    <location>
        <begin position="62"/>
        <end position="83"/>
    </location>
</feature>
<dbReference type="Proteomes" id="UP000307140">
    <property type="component" value="Unassembled WGS sequence"/>
</dbReference>
<keyword evidence="3" id="KW-1185">Reference proteome</keyword>
<protein>
    <submittedName>
        <fullName evidence="2">Uncharacterized protein</fullName>
    </submittedName>
</protein>
<feature type="transmembrane region" description="Helical" evidence="1">
    <location>
        <begin position="6"/>
        <end position="24"/>
    </location>
</feature>
<keyword evidence="1" id="KW-0812">Transmembrane</keyword>
<dbReference type="AlphaFoldDB" id="A0A5S3N2P5"/>
<evidence type="ECO:0000256" key="1">
    <source>
        <dbReference type="SAM" id="Phobius"/>
    </source>
</evidence>
<organism evidence="2 3">
    <name type="scientific">Polaribacter aestuariivivens</name>
    <dbReference type="NCBI Taxonomy" id="2304626"/>
    <lineage>
        <taxon>Bacteria</taxon>
        <taxon>Pseudomonadati</taxon>
        <taxon>Bacteroidota</taxon>
        <taxon>Flavobacteriia</taxon>
        <taxon>Flavobacteriales</taxon>
        <taxon>Flavobacteriaceae</taxon>
    </lineage>
</organism>
<dbReference type="EMBL" id="VANR01000005">
    <property type="protein sequence ID" value="TMM29618.1"/>
    <property type="molecule type" value="Genomic_DNA"/>
</dbReference>
<proteinExistence type="predicted"/>
<sequence length="95" mass="11498">MYLIFTALFFLIIWIVSIYVLSYWKQFFRFLLLNTFLVAFYLYVIIFYGKNIWGHDEYGLGALGRIILSFMFHTITVFIFSIYKSYQLKKDEKAT</sequence>
<gene>
    <name evidence="2" type="ORF">FDT66_10920</name>
</gene>
<keyword evidence="1" id="KW-1133">Transmembrane helix</keyword>
<dbReference type="RefSeq" id="WP_138536417.1">
    <property type="nucleotide sequence ID" value="NZ_VANR01000005.1"/>
</dbReference>
<reference evidence="2 3" key="1">
    <citation type="submission" date="2019-05" db="EMBL/GenBank/DDBJ databases">
        <title>Polaribacter aestuariivivens sp. nov., isolated from a tidal flat.</title>
        <authorList>
            <person name="Yoon J.-H."/>
        </authorList>
    </citation>
    <scope>NUCLEOTIDE SEQUENCE [LARGE SCALE GENOMIC DNA]</scope>
    <source>
        <strain evidence="2 3">DBTF-3</strain>
    </source>
</reference>
<comment type="caution">
    <text evidence="2">The sequence shown here is derived from an EMBL/GenBank/DDBJ whole genome shotgun (WGS) entry which is preliminary data.</text>
</comment>